<dbReference type="PANTHER" id="PTHR40763:SF4">
    <property type="entry name" value="DUF1707 DOMAIN-CONTAINING PROTEIN"/>
    <property type="match status" value="1"/>
</dbReference>
<proteinExistence type="predicted"/>
<evidence type="ECO:0000259" key="2">
    <source>
        <dbReference type="Pfam" id="PF08044"/>
    </source>
</evidence>
<evidence type="ECO:0000259" key="3">
    <source>
        <dbReference type="Pfam" id="PF09922"/>
    </source>
</evidence>
<accession>A0A1M6K519</accession>
<organism evidence="4 5">
    <name type="scientific">Nocardiopsis flavescens</name>
    <dbReference type="NCBI Taxonomy" id="758803"/>
    <lineage>
        <taxon>Bacteria</taxon>
        <taxon>Bacillati</taxon>
        <taxon>Actinomycetota</taxon>
        <taxon>Actinomycetes</taxon>
        <taxon>Streptosporangiales</taxon>
        <taxon>Nocardiopsidaceae</taxon>
        <taxon>Nocardiopsis</taxon>
    </lineage>
</organism>
<protein>
    <submittedName>
        <fullName evidence="4">Cell wall-active antibiotics response 4TMS YvqF</fullName>
    </submittedName>
</protein>
<feature type="domain" description="DUF1707" evidence="2">
    <location>
        <begin position="12"/>
        <end position="64"/>
    </location>
</feature>
<evidence type="ECO:0000313" key="5">
    <source>
        <dbReference type="Proteomes" id="UP000184452"/>
    </source>
</evidence>
<dbReference type="AlphaFoldDB" id="A0A1M6K519"/>
<dbReference type="InterPro" id="IPR024425">
    <property type="entry name" value="LiaF-like_C"/>
</dbReference>
<reference evidence="4 5" key="1">
    <citation type="submission" date="2016-11" db="EMBL/GenBank/DDBJ databases">
        <authorList>
            <person name="Jaros S."/>
            <person name="Januszkiewicz K."/>
            <person name="Wedrychowicz H."/>
        </authorList>
    </citation>
    <scope>NUCLEOTIDE SEQUENCE [LARGE SCALE GENOMIC DNA]</scope>
    <source>
        <strain evidence="4 5">CGMCC 4.5723</strain>
    </source>
</reference>
<dbReference type="Pfam" id="PF08044">
    <property type="entry name" value="DUF1707"/>
    <property type="match status" value="1"/>
</dbReference>
<dbReference type="Proteomes" id="UP000184452">
    <property type="component" value="Unassembled WGS sequence"/>
</dbReference>
<gene>
    <name evidence="4" type="ORF">SAMN05421803_10742</name>
</gene>
<feature type="region of interest" description="Disordered" evidence="1">
    <location>
        <begin position="1"/>
        <end position="21"/>
    </location>
</feature>
<dbReference type="InterPro" id="IPR012551">
    <property type="entry name" value="DUF1707_SHOCT-like"/>
</dbReference>
<dbReference type="EMBL" id="FQZK01000007">
    <property type="protein sequence ID" value="SHJ54015.1"/>
    <property type="molecule type" value="Genomic_DNA"/>
</dbReference>
<feature type="domain" description="Cell wall-active antibiotics response LiaF-like C-terminal" evidence="3">
    <location>
        <begin position="123"/>
        <end position="176"/>
    </location>
</feature>
<dbReference type="Pfam" id="PF09922">
    <property type="entry name" value="LiaF-like_C"/>
    <property type="match status" value="1"/>
</dbReference>
<evidence type="ECO:0000313" key="4">
    <source>
        <dbReference type="EMBL" id="SHJ54015.1"/>
    </source>
</evidence>
<sequence>MSETTPPDPGRMRASDADRDAVAHRLQEAFAEGRLDPDEHTERLDAVYRAKTVGELVPLTEDLPAVGHSTAPVPAPGGFRSPRPVYGGDRIVDQAPTSRSAIAVMGGADRSGSWVVPENYFAFALMGGVELDLREARFTARETTIWTHTVMGGIGIIVPDDVQVRVHGLPIMGGFGVEEGTPSVVGPEAPVIHIRGLAVMGGVGVEYRKRKHEKKNREVEE</sequence>
<evidence type="ECO:0000256" key="1">
    <source>
        <dbReference type="SAM" id="MobiDB-lite"/>
    </source>
</evidence>
<dbReference type="PANTHER" id="PTHR40763">
    <property type="entry name" value="MEMBRANE PROTEIN-RELATED"/>
    <property type="match status" value="1"/>
</dbReference>
<feature type="compositionally biased region" description="Basic and acidic residues" evidence="1">
    <location>
        <begin position="10"/>
        <end position="21"/>
    </location>
</feature>
<keyword evidence="5" id="KW-1185">Reference proteome</keyword>
<dbReference type="STRING" id="758803.SAMN05421803_10742"/>
<name>A0A1M6K519_9ACTN</name>